<proteinExistence type="predicted"/>
<dbReference type="InterPro" id="IPR003594">
    <property type="entry name" value="HATPase_dom"/>
</dbReference>
<dbReference type="Gene3D" id="1.10.287.560">
    <property type="entry name" value="Histidine kinase CheA-like, homodimeric domain"/>
    <property type="match status" value="1"/>
</dbReference>
<dbReference type="PROSITE" id="PS50109">
    <property type="entry name" value="HIS_KIN"/>
    <property type="match status" value="1"/>
</dbReference>
<feature type="domain" description="Histidine kinase" evidence="10">
    <location>
        <begin position="147"/>
        <end position="387"/>
    </location>
</feature>
<evidence type="ECO:0000259" key="10">
    <source>
        <dbReference type="PROSITE" id="PS50109"/>
    </source>
</evidence>
<dbReference type="KEGG" id="sari:H5J25_11150"/>
<evidence type="ECO:0000256" key="4">
    <source>
        <dbReference type="ARBA" id="ARBA00022553"/>
    </source>
</evidence>
<comment type="catalytic activity">
    <reaction evidence="1">
        <text>ATP + protein L-histidine = ADP + protein N-phospho-L-histidine.</text>
        <dbReference type="EC" id="2.7.13.3"/>
    </reaction>
</comment>
<comment type="function">
    <text evidence="8">Involved in the transmission of sensory signals from the chemoreceptors to the flagellar motors. CheA is autophosphorylated; it can transfer its phosphate group to either CheB or CheY.</text>
</comment>
<dbReference type="Pfam" id="PF02895">
    <property type="entry name" value="H-kinase_dim"/>
    <property type="match status" value="1"/>
</dbReference>
<dbReference type="AlphaFoldDB" id="A0A974NSR6"/>
<dbReference type="InterPro" id="IPR004105">
    <property type="entry name" value="CheA-like_dim"/>
</dbReference>
<dbReference type="SUPFAM" id="SSF55874">
    <property type="entry name" value="ATPase domain of HSP90 chaperone/DNA topoisomerase II/histidine kinase"/>
    <property type="match status" value="1"/>
</dbReference>
<dbReference type="InterPro" id="IPR037006">
    <property type="entry name" value="CheA-like_homodim_sf"/>
</dbReference>
<dbReference type="SUPFAM" id="SSF47226">
    <property type="entry name" value="Histidine-containing phosphotransfer domain, HPT domain"/>
    <property type="match status" value="1"/>
</dbReference>
<dbReference type="Proteomes" id="UP000595894">
    <property type="component" value="Chromosome"/>
</dbReference>
<evidence type="ECO:0000313" key="14">
    <source>
        <dbReference type="Proteomes" id="UP000595894"/>
    </source>
</evidence>
<gene>
    <name evidence="13" type="ORF">H5J25_11150</name>
</gene>
<dbReference type="EMBL" id="CP061035">
    <property type="protein sequence ID" value="QQV76103.1"/>
    <property type="molecule type" value="Genomic_DNA"/>
</dbReference>
<dbReference type="GO" id="GO:0006935">
    <property type="term" value="P:chemotaxis"/>
    <property type="evidence" value="ECO:0007669"/>
    <property type="project" value="InterPro"/>
</dbReference>
<evidence type="ECO:0000256" key="2">
    <source>
        <dbReference type="ARBA" id="ARBA00012438"/>
    </source>
</evidence>
<accession>A0A974NSR6</accession>
<evidence type="ECO:0000313" key="13">
    <source>
        <dbReference type="EMBL" id="QQV76103.1"/>
    </source>
</evidence>
<dbReference type="Pfam" id="PF01627">
    <property type="entry name" value="Hpt"/>
    <property type="match status" value="1"/>
</dbReference>
<evidence type="ECO:0000256" key="3">
    <source>
        <dbReference type="ARBA" id="ARBA00021495"/>
    </source>
</evidence>
<evidence type="ECO:0000256" key="7">
    <source>
        <dbReference type="ARBA" id="ARBA00023012"/>
    </source>
</evidence>
<keyword evidence="6" id="KW-0418">Kinase</keyword>
<dbReference type="InterPro" id="IPR036061">
    <property type="entry name" value="CheW-like_dom_sf"/>
</dbReference>
<feature type="domain" description="CheW-like" evidence="11">
    <location>
        <begin position="389"/>
        <end position="524"/>
    </location>
</feature>
<dbReference type="EC" id="2.7.13.3" evidence="2"/>
<dbReference type="InterPro" id="IPR051315">
    <property type="entry name" value="Bact_Chemotaxis_CheA"/>
</dbReference>
<evidence type="ECO:0000259" key="11">
    <source>
        <dbReference type="PROSITE" id="PS50851"/>
    </source>
</evidence>
<keyword evidence="4 9" id="KW-0597">Phosphoprotein</keyword>
<dbReference type="SMART" id="SM00387">
    <property type="entry name" value="HATPase_c"/>
    <property type="match status" value="1"/>
</dbReference>
<dbReference type="InterPro" id="IPR008207">
    <property type="entry name" value="Sig_transdc_His_kin_Hpt_dom"/>
</dbReference>
<feature type="modified residue" description="Phosphohistidine" evidence="9">
    <location>
        <position position="44"/>
    </location>
</feature>
<dbReference type="PRINTS" id="PR00344">
    <property type="entry name" value="BCTRLSENSOR"/>
</dbReference>
<dbReference type="Gene3D" id="1.20.120.160">
    <property type="entry name" value="HPT domain"/>
    <property type="match status" value="1"/>
</dbReference>
<sequence>MDDLLQEFIAETRETLEALSGEIVAWESDPSDRQRLDAIFRFVHTVKGSCGFLDLPRLARLSHAAEDVLAAVRDGSRAPDTKLVNAVLAIVDRIGEIVEAIDAGVSLADSGEDLLIAALDEGSDSVAVTAAPTSQRTSSRSVRLNVDLLDRMMSGMSDMVLARNELARRLRDDGADPAVEAALERLSLTVAEMRDTVTRTRMQKIDALFSALPRMVRDTAAELGKAVTLHIEGSDVELDREMIEMMRDPLVHMVRNSIDHGIEAPAGRAKAGKRENGQLTVAARQSGNQIIIEISDDGRGIDVDRLVEKVAARGRPMRELIALSDKAKLELIFEPGLSTKDEVTSISGRGVGMDVVRANIEQIGGRIEIDNAPGRGLRIAIHVPLTLSIMSTIGVGVGGQRFAISRQVIEEIVTLRGDAIRIDMLGDTPTATVRERRMPLVDLGGILTIERTDADALPMLVIVGVPGGSYALAVETVLDHEELVIKPAAPAVMAAGVYAGQTLPDSGLPMLLLDCAGISNVAGLEFKRQVGIDDVVAEPVAEQVSALLFDDLDGVRRLVPLSVIDRVEPVTADAFRFAAGRLRLTVEGRIIPLAAMAEIGEGRDVSVLRLRDGETEVAYAIAAALDIVTLPETIVPAREAGPVAGVAAMDGDQIEVLDVHWLFATHGDDMQNRVPPLCLLDGNESAWMTTFLKPALEGAGYRVATRLKAGEKAAVVLTMDDAVTHAAPVVRLRHDRSQAANDGSVYRYDRPGLLAALLQRTGTGQAGAIR</sequence>
<evidence type="ECO:0000259" key="12">
    <source>
        <dbReference type="PROSITE" id="PS50894"/>
    </source>
</evidence>
<dbReference type="SMART" id="SM00260">
    <property type="entry name" value="CheW"/>
    <property type="match status" value="1"/>
</dbReference>
<dbReference type="InterPro" id="IPR002545">
    <property type="entry name" value="CheW-lke_dom"/>
</dbReference>
<dbReference type="SUPFAM" id="SSF50341">
    <property type="entry name" value="CheW-like"/>
    <property type="match status" value="1"/>
</dbReference>
<dbReference type="Pfam" id="PF02518">
    <property type="entry name" value="HATPase_c"/>
    <property type="match status" value="1"/>
</dbReference>
<feature type="domain" description="HPt" evidence="12">
    <location>
        <begin position="1"/>
        <end position="101"/>
    </location>
</feature>
<dbReference type="RefSeq" id="WP_202090986.1">
    <property type="nucleotide sequence ID" value="NZ_CP061035.1"/>
</dbReference>
<keyword evidence="14" id="KW-1185">Reference proteome</keyword>
<keyword evidence="5" id="KW-0808">Transferase</keyword>
<dbReference type="InterPro" id="IPR036641">
    <property type="entry name" value="HPT_dom_sf"/>
</dbReference>
<dbReference type="SUPFAM" id="SSF47384">
    <property type="entry name" value="Homodimeric domain of signal transducing histidine kinase"/>
    <property type="match status" value="1"/>
</dbReference>
<protein>
    <recommendedName>
        <fullName evidence="3">Chemotaxis protein CheA</fullName>
        <ecNumber evidence="2">2.7.13.3</ecNumber>
    </recommendedName>
</protein>
<evidence type="ECO:0000256" key="9">
    <source>
        <dbReference type="PROSITE-ProRule" id="PRU00110"/>
    </source>
</evidence>
<evidence type="ECO:0000256" key="1">
    <source>
        <dbReference type="ARBA" id="ARBA00000085"/>
    </source>
</evidence>
<name>A0A974NSR6_9SPHN</name>
<dbReference type="Pfam" id="PF01584">
    <property type="entry name" value="CheW"/>
    <property type="match status" value="1"/>
</dbReference>
<dbReference type="InterPro" id="IPR005467">
    <property type="entry name" value="His_kinase_dom"/>
</dbReference>
<organism evidence="13 14">
    <name type="scientific">Sphingomonas aliaeris</name>
    <dbReference type="NCBI Taxonomy" id="2759526"/>
    <lineage>
        <taxon>Bacteria</taxon>
        <taxon>Pseudomonadati</taxon>
        <taxon>Pseudomonadota</taxon>
        <taxon>Alphaproteobacteria</taxon>
        <taxon>Sphingomonadales</taxon>
        <taxon>Sphingomonadaceae</taxon>
        <taxon>Sphingomonas</taxon>
    </lineage>
</organism>
<dbReference type="PROSITE" id="PS50851">
    <property type="entry name" value="CHEW"/>
    <property type="match status" value="1"/>
</dbReference>
<dbReference type="PANTHER" id="PTHR43395">
    <property type="entry name" value="SENSOR HISTIDINE KINASE CHEA"/>
    <property type="match status" value="1"/>
</dbReference>
<dbReference type="GO" id="GO:0005737">
    <property type="term" value="C:cytoplasm"/>
    <property type="evidence" value="ECO:0007669"/>
    <property type="project" value="InterPro"/>
</dbReference>
<dbReference type="InterPro" id="IPR004358">
    <property type="entry name" value="Sig_transdc_His_kin-like_C"/>
</dbReference>
<dbReference type="PROSITE" id="PS50894">
    <property type="entry name" value="HPT"/>
    <property type="match status" value="1"/>
</dbReference>
<dbReference type="Gene3D" id="3.30.565.10">
    <property type="entry name" value="Histidine kinase-like ATPase, C-terminal domain"/>
    <property type="match status" value="1"/>
</dbReference>
<evidence type="ECO:0000256" key="6">
    <source>
        <dbReference type="ARBA" id="ARBA00022777"/>
    </source>
</evidence>
<dbReference type="GO" id="GO:0000155">
    <property type="term" value="F:phosphorelay sensor kinase activity"/>
    <property type="evidence" value="ECO:0007669"/>
    <property type="project" value="InterPro"/>
</dbReference>
<dbReference type="InterPro" id="IPR036097">
    <property type="entry name" value="HisK_dim/P_sf"/>
</dbReference>
<dbReference type="SMART" id="SM01231">
    <property type="entry name" value="H-kinase_dim"/>
    <property type="match status" value="1"/>
</dbReference>
<reference evidence="14" key="1">
    <citation type="submission" date="2020-09" db="EMBL/GenBank/DDBJ databases">
        <title>Sphingomonas sp., a new species isolated from pork steak.</title>
        <authorList>
            <person name="Heidler von Heilborn D."/>
        </authorList>
    </citation>
    <scope>NUCLEOTIDE SEQUENCE [LARGE SCALE GENOMIC DNA]</scope>
</reference>
<dbReference type="Gene3D" id="2.30.30.40">
    <property type="entry name" value="SH3 Domains"/>
    <property type="match status" value="1"/>
</dbReference>
<dbReference type="PANTHER" id="PTHR43395:SF1">
    <property type="entry name" value="CHEMOTAXIS PROTEIN CHEA"/>
    <property type="match status" value="1"/>
</dbReference>
<keyword evidence="7" id="KW-0902">Two-component regulatory system</keyword>
<dbReference type="SMART" id="SM00073">
    <property type="entry name" value="HPT"/>
    <property type="match status" value="1"/>
</dbReference>
<evidence type="ECO:0000256" key="8">
    <source>
        <dbReference type="ARBA" id="ARBA00035100"/>
    </source>
</evidence>
<dbReference type="FunFam" id="3.30.565.10:FF:000016">
    <property type="entry name" value="Chemotaxis protein CheA, putative"/>
    <property type="match status" value="1"/>
</dbReference>
<dbReference type="CDD" id="cd00088">
    <property type="entry name" value="HPT"/>
    <property type="match status" value="1"/>
</dbReference>
<dbReference type="InterPro" id="IPR036890">
    <property type="entry name" value="HATPase_C_sf"/>
</dbReference>
<evidence type="ECO:0000256" key="5">
    <source>
        <dbReference type="ARBA" id="ARBA00022679"/>
    </source>
</evidence>